<evidence type="ECO:0000313" key="13">
    <source>
        <dbReference type="Proteomes" id="UP000234951"/>
    </source>
</evidence>
<evidence type="ECO:0000259" key="9">
    <source>
        <dbReference type="PROSITE" id="PS50112"/>
    </source>
</evidence>
<feature type="domain" description="PAS" evidence="9">
    <location>
        <begin position="224"/>
        <end position="259"/>
    </location>
</feature>
<evidence type="ECO:0000256" key="3">
    <source>
        <dbReference type="ARBA" id="ARBA00022840"/>
    </source>
</evidence>
<dbReference type="PROSITE" id="PS50112">
    <property type="entry name" value="PAS"/>
    <property type="match status" value="1"/>
</dbReference>
<dbReference type="Pfam" id="PF13188">
    <property type="entry name" value="PAS_8"/>
    <property type="match status" value="1"/>
</dbReference>
<dbReference type="Pfam" id="PF00989">
    <property type="entry name" value="PAS"/>
    <property type="match status" value="1"/>
</dbReference>
<keyword evidence="14" id="KW-1185">Reference proteome</keyword>
<dbReference type="Gene3D" id="3.40.50.300">
    <property type="entry name" value="P-loop containing nucleotide triphosphate hydrolases"/>
    <property type="match status" value="1"/>
</dbReference>
<reference evidence="12 14" key="2">
    <citation type="submission" date="2017-12" db="EMBL/GenBank/DDBJ databases">
        <title>Comparative Functional Genomics of Dry Heat Resistant strains isolated from the Viking Spacecraft.</title>
        <authorList>
            <person name="Seuylemezian A."/>
            <person name="Cooper K."/>
            <person name="Vaishampayan P."/>
        </authorList>
    </citation>
    <scope>NUCLEOTIDE SEQUENCE [LARGE SCALE GENOMIC DNA]</scope>
    <source>
        <strain evidence="12 14">ATCC 29669</strain>
    </source>
</reference>
<evidence type="ECO:0000256" key="6">
    <source>
        <dbReference type="ARBA" id="ARBA00023163"/>
    </source>
</evidence>
<dbReference type="Pfam" id="PF00158">
    <property type="entry name" value="Sigma54_activat"/>
    <property type="match status" value="1"/>
</dbReference>
<evidence type="ECO:0000259" key="8">
    <source>
        <dbReference type="PROSITE" id="PS50045"/>
    </source>
</evidence>
<dbReference type="Proteomes" id="UP000234951">
    <property type="component" value="Unassembled WGS sequence"/>
</dbReference>
<dbReference type="InterPro" id="IPR035965">
    <property type="entry name" value="PAS-like_dom_sf"/>
</dbReference>
<evidence type="ECO:0000256" key="1">
    <source>
        <dbReference type="ARBA" id="ARBA00022741"/>
    </source>
</evidence>
<evidence type="ECO:0000256" key="5">
    <source>
        <dbReference type="ARBA" id="ARBA00023125"/>
    </source>
</evidence>
<dbReference type="Gene3D" id="3.30.450.20">
    <property type="entry name" value="PAS domain"/>
    <property type="match status" value="2"/>
</dbReference>
<evidence type="ECO:0000256" key="7">
    <source>
        <dbReference type="ARBA" id="ARBA00029500"/>
    </source>
</evidence>
<organism evidence="11 13">
    <name type="scientific">Bacillus canaveralius</name>
    <dbReference type="NCBI Taxonomy" id="1403243"/>
    <lineage>
        <taxon>Bacteria</taxon>
        <taxon>Bacillati</taxon>
        <taxon>Bacillota</taxon>
        <taxon>Bacilli</taxon>
        <taxon>Bacillales</taxon>
        <taxon>Bacillaceae</taxon>
        <taxon>Bacillus</taxon>
    </lineage>
</organism>
<dbReference type="SMART" id="SM00382">
    <property type="entry name" value="AAA"/>
    <property type="match status" value="1"/>
</dbReference>
<dbReference type="InterPro" id="IPR035895">
    <property type="entry name" value="HPr-like_sf"/>
</dbReference>
<dbReference type="SUPFAM" id="SSF55785">
    <property type="entry name" value="PYP-like sensor domain (PAS domain)"/>
    <property type="match status" value="2"/>
</dbReference>
<feature type="domain" description="HPr" evidence="10">
    <location>
        <begin position="1"/>
        <end position="93"/>
    </location>
</feature>
<dbReference type="SMART" id="SM00091">
    <property type="entry name" value="PAS"/>
    <property type="match status" value="2"/>
</dbReference>
<dbReference type="PANTHER" id="PTHR32071">
    <property type="entry name" value="TRANSCRIPTIONAL REGULATORY PROTEIN"/>
    <property type="match status" value="1"/>
</dbReference>
<accession>A0A2N5GI97</accession>
<dbReference type="InterPro" id="IPR025943">
    <property type="entry name" value="Sigma_54_int_dom_ATP-bd_2"/>
</dbReference>
<evidence type="ECO:0000313" key="11">
    <source>
        <dbReference type="EMBL" id="PLR80686.1"/>
    </source>
</evidence>
<keyword evidence="1" id="KW-0547">Nucleotide-binding</keyword>
<dbReference type="InterPro" id="IPR025944">
    <property type="entry name" value="Sigma_54_int_dom_CS"/>
</dbReference>
<dbReference type="OrthoDB" id="9771372at2"/>
<dbReference type="Pfam" id="PF25601">
    <property type="entry name" value="AAA_lid_14"/>
    <property type="match status" value="1"/>
</dbReference>
<dbReference type="PROSITE" id="PS00688">
    <property type="entry name" value="SIGMA54_INTERACT_3"/>
    <property type="match status" value="1"/>
</dbReference>
<name>A0A2N5GI97_9BACI</name>
<feature type="domain" description="Sigma-54 factor interaction" evidence="8">
    <location>
        <begin position="359"/>
        <end position="588"/>
    </location>
</feature>
<dbReference type="InterPro" id="IPR000032">
    <property type="entry name" value="HPr-like"/>
</dbReference>
<dbReference type="InterPro" id="IPR025662">
    <property type="entry name" value="Sigma_54_int_dom_ATP-bd_1"/>
</dbReference>
<dbReference type="FunFam" id="3.40.50.300:FF:000006">
    <property type="entry name" value="DNA-binding transcriptional regulator NtrC"/>
    <property type="match status" value="1"/>
</dbReference>
<keyword evidence="5" id="KW-0238">DNA-binding</keyword>
<dbReference type="InterPro" id="IPR013767">
    <property type="entry name" value="PAS_fold"/>
</dbReference>
<dbReference type="InterPro" id="IPR009057">
    <property type="entry name" value="Homeodomain-like_sf"/>
</dbReference>
<dbReference type="InterPro" id="IPR058031">
    <property type="entry name" value="AAA_lid_NorR"/>
</dbReference>
<comment type="caution">
    <text evidence="11">The sequence shown here is derived from an EMBL/GenBank/DDBJ whole genome shotgun (WGS) entry which is preliminary data.</text>
</comment>
<dbReference type="GO" id="GO:0003677">
    <property type="term" value="F:DNA binding"/>
    <property type="evidence" value="ECO:0007669"/>
    <property type="project" value="UniProtKB-KW"/>
</dbReference>
<dbReference type="NCBIfam" id="TIGR04381">
    <property type="entry name" value="HTH_TypR"/>
    <property type="match status" value="1"/>
</dbReference>
<dbReference type="CDD" id="cd00009">
    <property type="entry name" value="AAA"/>
    <property type="match status" value="1"/>
</dbReference>
<evidence type="ECO:0000256" key="2">
    <source>
        <dbReference type="ARBA" id="ARBA00022797"/>
    </source>
</evidence>
<keyword evidence="3" id="KW-0067">ATP-binding</keyword>
<dbReference type="InterPro" id="IPR000014">
    <property type="entry name" value="PAS"/>
</dbReference>
<dbReference type="RefSeq" id="WP_101578678.1">
    <property type="nucleotide sequence ID" value="NZ_PGVA01000045.1"/>
</dbReference>
<dbReference type="SUPFAM" id="SSF46689">
    <property type="entry name" value="Homeodomain-like"/>
    <property type="match status" value="1"/>
</dbReference>
<evidence type="ECO:0000259" key="10">
    <source>
        <dbReference type="PROSITE" id="PS51350"/>
    </source>
</evidence>
<dbReference type="InterPro" id="IPR030828">
    <property type="entry name" value="HTH_TyrR"/>
</dbReference>
<dbReference type="PANTHER" id="PTHR32071:SF57">
    <property type="entry name" value="C4-DICARBOXYLATE TRANSPORT TRANSCRIPTIONAL REGULATORY PROTEIN DCTD"/>
    <property type="match status" value="1"/>
</dbReference>
<dbReference type="Pfam" id="PF00381">
    <property type="entry name" value="PTS-HPr"/>
    <property type="match status" value="1"/>
</dbReference>
<dbReference type="SUPFAM" id="SSF52540">
    <property type="entry name" value="P-loop containing nucleoside triphosphate hydrolases"/>
    <property type="match status" value="1"/>
</dbReference>
<dbReference type="InterPro" id="IPR027417">
    <property type="entry name" value="P-loop_NTPase"/>
</dbReference>
<dbReference type="PROSITE" id="PS51350">
    <property type="entry name" value="PTS_HPR_DOM"/>
    <property type="match status" value="1"/>
</dbReference>
<keyword evidence="4" id="KW-0805">Transcription regulation</keyword>
<evidence type="ECO:0000256" key="4">
    <source>
        <dbReference type="ARBA" id="ARBA00023015"/>
    </source>
</evidence>
<dbReference type="Proteomes" id="UP000235114">
    <property type="component" value="Unassembled WGS sequence"/>
</dbReference>
<dbReference type="Gene3D" id="1.10.8.60">
    <property type="match status" value="1"/>
</dbReference>
<protein>
    <recommendedName>
        <fullName evidence="7">HTH-type transcriptional regulatory protein TyrR</fullName>
    </recommendedName>
</protein>
<keyword evidence="2" id="KW-0058">Aromatic hydrocarbons catabolism</keyword>
<dbReference type="CDD" id="cd00130">
    <property type="entry name" value="PAS"/>
    <property type="match status" value="1"/>
</dbReference>
<dbReference type="Gene3D" id="3.30.1340.10">
    <property type="entry name" value="HPr-like"/>
    <property type="match status" value="1"/>
</dbReference>
<gene>
    <name evidence="11" type="ORF">CU635_17530</name>
    <name evidence="12" type="ORF">CVD25_21680</name>
</gene>
<dbReference type="Pfam" id="PF18024">
    <property type="entry name" value="HTH_50"/>
    <property type="match status" value="1"/>
</dbReference>
<dbReference type="PROSITE" id="PS00675">
    <property type="entry name" value="SIGMA54_INTERACT_1"/>
    <property type="match status" value="1"/>
</dbReference>
<dbReference type="GO" id="GO:0006355">
    <property type="term" value="P:regulation of DNA-templated transcription"/>
    <property type="evidence" value="ECO:0007669"/>
    <property type="project" value="InterPro"/>
</dbReference>
<keyword evidence="6" id="KW-0804">Transcription</keyword>
<dbReference type="GO" id="GO:0005524">
    <property type="term" value="F:ATP binding"/>
    <property type="evidence" value="ECO:0007669"/>
    <property type="project" value="UniProtKB-KW"/>
</dbReference>
<dbReference type="AlphaFoldDB" id="A0A2N5GI97"/>
<dbReference type="InterPro" id="IPR003593">
    <property type="entry name" value="AAA+_ATPase"/>
</dbReference>
<dbReference type="SUPFAM" id="SSF55594">
    <property type="entry name" value="HPr-like"/>
    <property type="match status" value="1"/>
</dbReference>
<evidence type="ECO:0000313" key="14">
    <source>
        <dbReference type="Proteomes" id="UP000235114"/>
    </source>
</evidence>
<dbReference type="PROSITE" id="PS00676">
    <property type="entry name" value="SIGMA54_INTERACT_2"/>
    <property type="match status" value="1"/>
</dbReference>
<dbReference type="EMBL" id="PGVD01000086">
    <property type="protein sequence ID" value="PLR89103.1"/>
    <property type="molecule type" value="Genomic_DNA"/>
</dbReference>
<dbReference type="EMBL" id="PGVA01000045">
    <property type="protein sequence ID" value="PLR80686.1"/>
    <property type="molecule type" value="Genomic_DNA"/>
</dbReference>
<sequence length="675" mass="77112">MQKIIVKVYRKNGLHIRIAATLITKLQNEIKNRKVLKNIFVEYKGKRVEVINLLSLVSLKIGQGEEFAICFDKAVPESILNEIKLFFEQIDQEDNRDSETDRLLMENSVILQEAIANLPNGMIVVNQENIITFVNEAAVRLLEIPSNQLLNQHADQVIPHSKLHEILQTGEIRIAEKQILKSYTILANRAPIFYDGKVIGAVAIFQDVSDLEKVSLELQREKELQERLNLVLESVSDLIAMTDEEGDFTYMNEQMREFLFKIDANESIVGLIGKREWKQLKVQNQSVYRVMNLLEDEAFITKINPVLIDAGFRGAVISLSPYNEMKSLLEKLELMEKRTEYLEQELSRHLGLDEAFQTIIGHSETLFESLSIASKVSKTNSTVLITGESGTGKELVARAIHESSKRQKGAFIRVNCAAIPYNLIESELFGHEKGAFTGAFKTHQGKFELANGGTIFLDEIGDLNFDLQAKLLRVLQEREIERVGGNRTIKLDVRVIAATNEDLHRLVQEGKFRADLYYRLNIIPIHLPALRNRKEDIPLLVDHFRQVYNGQLGKSIKRYEKGFLEAIGDYHWPGNIRELQNTIERAATLTEDGTLYCKDLPEYILNRDSSSFKIQLNGDLLPLEKYERQIFEHAAPNYPSYNQLARALGITHKTAASKLRKYQLEHLLGKNYQHS</sequence>
<proteinExistence type="predicted"/>
<dbReference type="Gene3D" id="1.10.10.60">
    <property type="entry name" value="Homeodomain-like"/>
    <property type="match status" value="1"/>
</dbReference>
<evidence type="ECO:0000313" key="12">
    <source>
        <dbReference type="EMBL" id="PLR89103.1"/>
    </source>
</evidence>
<reference evidence="11 13" key="1">
    <citation type="submission" date="2017-11" db="EMBL/GenBank/DDBJ databases">
        <title>Comparitive Functional Genomics of Dry Heat Resistant strains isolated from the Viking Spacecraft.</title>
        <authorList>
            <person name="Seuylemezian A."/>
            <person name="Cooper K."/>
            <person name="Vaishampayan P."/>
        </authorList>
    </citation>
    <scope>NUCLEOTIDE SEQUENCE [LARGE SCALE GENOMIC DNA]</scope>
    <source>
        <strain evidence="11 13">M4.6</strain>
    </source>
</reference>
<dbReference type="InterPro" id="IPR002078">
    <property type="entry name" value="Sigma_54_int"/>
</dbReference>
<dbReference type="PROSITE" id="PS50045">
    <property type="entry name" value="SIGMA54_INTERACT_4"/>
    <property type="match status" value="1"/>
</dbReference>